<feature type="domain" description="Hemerythrin-like" evidence="1">
    <location>
        <begin position="5"/>
        <end position="135"/>
    </location>
</feature>
<evidence type="ECO:0000259" key="1">
    <source>
        <dbReference type="Pfam" id="PF01814"/>
    </source>
</evidence>
<gene>
    <name evidence="2" type="ORF">BET03_11695</name>
</gene>
<evidence type="ECO:0000313" key="2">
    <source>
        <dbReference type="EMBL" id="RKD31937.1"/>
    </source>
</evidence>
<keyword evidence="3" id="KW-1185">Reference proteome</keyword>
<dbReference type="Proteomes" id="UP000284177">
    <property type="component" value="Unassembled WGS sequence"/>
</dbReference>
<sequence>MFNIVVLKRQHEDIDKIVNNILDTIKKNKVEEKSKDISKDISILAGKLKIHLKEEDRWLYPNIAESDNPKLREFHKTYKNEMENIFDLFMSYKAKYNTKSKILSNVDKFIEESKKVLTILMKRLEKENTELYPILENS</sequence>
<dbReference type="RefSeq" id="WP_183108780.1">
    <property type="nucleotide sequence ID" value="NZ_MCIB01000014.1"/>
</dbReference>
<reference evidence="2 3" key="1">
    <citation type="submission" date="2016-08" db="EMBL/GenBank/DDBJ databases">
        <title>Novel Firmicutes and Novel Genomes.</title>
        <authorList>
            <person name="Poppleton D.I."/>
            <person name="Gribaldo S."/>
        </authorList>
    </citation>
    <scope>NUCLEOTIDE SEQUENCE [LARGE SCALE GENOMIC DNA]</scope>
    <source>
        <strain evidence="2 3">CTT3</strain>
    </source>
</reference>
<proteinExistence type="predicted"/>
<protein>
    <recommendedName>
        <fullName evidence="1">Hemerythrin-like domain-containing protein</fullName>
    </recommendedName>
</protein>
<dbReference type="Gene3D" id="1.20.120.520">
    <property type="entry name" value="nmb1532 protein domain like"/>
    <property type="match status" value="1"/>
</dbReference>
<dbReference type="AlphaFoldDB" id="A0A419T329"/>
<accession>A0A419T329</accession>
<dbReference type="EMBL" id="MCIB01000014">
    <property type="protein sequence ID" value="RKD31937.1"/>
    <property type="molecule type" value="Genomic_DNA"/>
</dbReference>
<comment type="caution">
    <text evidence="2">The sequence shown here is derived from an EMBL/GenBank/DDBJ whole genome shotgun (WGS) entry which is preliminary data.</text>
</comment>
<name>A0A419T329_9FIRM</name>
<evidence type="ECO:0000313" key="3">
    <source>
        <dbReference type="Proteomes" id="UP000284177"/>
    </source>
</evidence>
<organism evidence="2 3">
    <name type="scientific">Thermohalobacter berrensis</name>
    <dbReference type="NCBI Taxonomy" id="99594"/>
    <lineage>
        <taxon>Bacteria</taxon>
        <taxon>Bacillati</taxon>
        <taxon>Bacillota</taxon>
        <taxon>Tissierellia</taxon>
        <taxon>Tissierellales</taxon>
        <taxon>Thermohalobacteraceae</taxon>
        <taxon>Thermohalobacter</taxon>
    </lineage>
</organism>
<dbReference type="InterPro" id="IPR012312">
    <property type="entry name" value="Hemerythrin-like"/>
</dbReference>
<dbReference type="Pfam" id="PF01814">
    <property type="entry name" value="Hemerythrin"/>
    <property type="match status" value="1"/>
</dbReference>